<protein>
    <submittedName>
        <fullName evidence="1">Uncharacterized protein</fullName>
    </submittedName>
</protein>
<evidence type="ECO:0000313" key="2">
    <source>
        <dbReference type="Proteomes" id="UP000034163"/>
    </source>
</evidence>
<accession>A0A0G0WWU9</accession>
<name>A0A0G0WWU9_UNCKA</name>
<dbReference type="AlphaFoldDB" id="A0A0G0WWU9"/>
<dbReference type="Proteomes" id="UP000034163">
    <property type="component" value="Unassembled WGS sequence"/>
</dbReference>
<gene>
    <name evidence="1" type="ORF">UU72_C0005G0016</name>
</gene>
<organism evidence="1 2">
    <name type="scientific">candidate division WWE3 bacterium GW2011_GWB1_41_6</name>
    <dbReference type="NCBI Taxonomy" id="1619112"/>
    <lineage>
        <taxon>Bacteria</taxon>
        <taxon>Katanobacteria</taxon>
    </lineage>
</organism>
<reference evidence="1 2" key="1">
    <citation type="journal article" date="2015" name="Nature">
        <title>rRNA introns, odd ribosomes, and small enigmatic genomes across a large radiation of phyla.</title>
        <authorList>
            <person name="Brown C.T."/>
            <person name="Hug L.A."/>
            <person name="Thomas B.C."/>
            <person name="Sharon I."/>
            <person name="Castelle C.J."/>
            <person name="Singh A."/>
            <person name="Wilkins M.J."/>
            <person name="Williams K.H."/>
            <person name="Banfield J.F."/>
        </authorList>
    </citation>
    <scope>NUCLEOTIDE SEQUENCE [LARGE SCALE GENOMIC DNA]</scope>
</reference>
<evidence type="ECO:0000313" key="1">
    <source>
        <dbReference type="EMBL" id="KKS17209.1"/>
    </source>
</evidence>
<proteinExistence type="predicted"/>
<dbReference type="EMBL" id="LCBS01000005">
    <property type="protein sequence ID" value="KKS17209.1"/>
    <property type="molecule type" value="Genomic_DNA"/>
</dbReference>
<comment type="caution">
    <text evidence="1">The sequence shown here is derived from an EMBL/GenBank/DDBJ whole genome shotgun (WGS) entry which is preliminary data.</text>
</comment>
<sequence>MKCPSCIEKKRKTGNRSLRVGNVPASGRAAQNNLCCKCDRELNGTQTAQDKGEKQLEKERRRKLQELFLQYVTGH</sequence>